<feature type="region of interest" description="Disordered" evidence="1">
    <location>
        <begin position="140"/>
        <end position="213"/>
    </location>
</feature>
<dbReference type="EMBL" id="PGCJ01001288">
    <property type="protein sequence ID" value="PLW06740.1"/>
    <property type="molecule type" value="Genomic_DNA"/>
</dbReference>
<dbReference type="Proteomes" id="UP000235388">
    <property type="component" value="Unassembled WGS sequence"/>
</dbReference>
<dbReference type="InterPro" id="IPR013927">
    <property type="entry name" value="TF_Opi1_Ccg-8"/>
</dbReference>
<organism evidence="2 4">
    <name type="scientific">Puccinia coronata f. sp. avenae</name>
    <dbReference type="NCBI Taxonomy" id="200324"/>
    <lineage>
        <taxon>Eukaryota</taxon>
        <taxon>Fungi</taxon>
        <taxon>Dikarya</taxon>
        <taxon>Basidiomycota</taxon>
        <taxon>Pucciniomycotina</taxon>
        <taxon>Pucciniomycetes</taxon>
        <taxon>Pucciniales</taxon>
        <taxon>Pucciniaceae</taxon>
        <taxon>Puccinia</taxon>
    </lineage>
</organism>
<evidence type="ECO:0000313" key="2">
    <source>
        <dbReference type="EMBL" id="PLW06740.1"/>
    </source>
</evidence>
<accession>A0A2N5S0G6</accession>
<evidence type="ECO:0000313" key="5">
    <source>
        <dbReference type="Proteomes" id="UP000235392"/>
    </source>
</evidence>
<evidence type="ECO:0000256" key="1">
    <source>
        <dbReference type="SAM" id="MobiDB-lite"/>
    </source>
</evidence>
<dbReference type="GO" id="GO:0003714">
    <property type="term" value="F:transcription corepressor activity"/>
    <property type="evidence" value="ECO:0007669"/>
    <property type="project" value="InterPro"/>
</dbReference>
<feature type="compositionally biased region" description="Basic residues" evidence="1">
    <location>
        <begin position="674"/>
        <end position="685"/>
    </location>
</feature>
<feature type="compositionally biased region" description="Pro residues" evidence="1">
    <location>
        <begin position="588"/>
        <end position="601"/>
    </location>
</feature>
<dbReference type="PANTHER" id="PTHR38406">
    <property type="entry name" value="TRANSCRIPTIONAL REPRESSOR OPI1"/>
    <property type="match status" value="1"/>
</dbReference>
<feature type="compositionally biased region" description="Gly residues" evidence="1">
    <location>
        <begin position="463"/>
        <end position="472"/>
    </location>
</feature>
<evidence type="ECO:0008006" key="6">
    <source>
        <dbReference type="Google" id="ProtNLM"/>
    </source>
</evidence>
<reference evidence="4 5" key="1">
    <citation type="submission" date="2017-11" db="EMBL/GenBank/DDBJ databases">
        <title>De novo assembly and phasing of dikaryotic genomes from two isolates of Puccinia coronata f. sp. avenae, the causal agent of oat crown rust.</title>
        <authorList>
            <person name="Miller M.E."/>
            <person name="Zhang Y."/>
            <person name="Omidvar V."/>
            <person name="Sperschneider J."/>
            <person name="Schwessinger B."/>
            <person name="Raley C."/>
            <person name="Palmer J.M."/>
            <person name="Garnica D."/>
            <person name="Upadhyaya N."/>
            <person name="Rathjen J."/>
            <person name="Taylor J.M."/>
            <person name="Park R.F."/>
            <person name="Dodds P.N."/>
            <person name="Hirsch C.D."/>
            <person name="Kianian S.F."/>
            <person name="Figueroa M."/>
        </authorList>
    </citation>
    <scope>NUCLEOTIDE SEQUENCE [LARGE SCALE GENOMIC DNA]</scope>
    <source>
        <strain evidence="2">12NC29</strain>
        <strain evidence="3">12SD80</strain>
    </source>
</reference>
<comment type="caution">
    <text evidence="2">The sequence shown here is derived from an EMBL/GenBank/DDBJ whole genome shotgun (WGS) entry which is preliminary data.</text>
</comment>
<dbReference type="EMBL" id="PGCI01000019">
    <property type="protein sequence ID" value="PLW49035.1"/>
    <property type="molecule type" value="Genomic_DNA"/>
</dbReference>
<dbReference type="GO" id="GO:0005634">
    <property type="term" value="C:nucleus"/>
    <property type="evidence" value="ECO:0007669"/>
    <property type="project" value="TreeGrafter"/>
</dbReference>
<gene>
    <name evidence="2" type="ORF">PCANC_28053</name>
    <name evidence="3" type="ORF">PCASD_05078</name>
</gene>
<dbReference type="GO" id="GO:0030968">
    <property type="term" value="P:endoplasmic reticulum unfolded protein response"/>
    <property type="evidence" value="ECO:0007669"/>
    <property type="project" value="TreeGrafter"/>
</dbReference>
<feature type="region of interest" description="Disordered" evidence="1">
    <location>
        <begin position="553"/>
        <end position="612"/>
    </location>
</feature>
<dbReference type="Pfam" id="PF08618">
    <property type="entry name" value="Opi1"/>
    <property type="match status" value="1"/>
</dbReference>
<feature type="compositionally biased region" description="Low complexity" evidence="1">
    <location>
        <begin position="692"/>
        <end position="701"/>
    </location>
</feature>
<evidence type="ECO:0000313" key="3">
    <source>
        <dbReference type="EMBL" id="PLW49035.1"/>
    </source>
</evidence>
<dbReference type="OrthoDB" id="2441642at2759"/>
<dbReference type="STRING" id="200324.A0A2N5S0G6"/>
<protein>
    <recommendedName>
        <fullName evidence="6">Opi1-domain-containing protein</fullName>
    </recommendedName>
</protein>
<feature type="compositionally biased region" description="Polar residues" evidence="1">
    <location>
        <begin position="506"/>
        <end position="523"/>
    </location>
</feature>
<name>A0A2N5S0G6_9BASI</name>
<feature type="compositionally biased region" description="Basic and acidic residues" evidence="1">
    <location>
        <begin position="168"/>
        <end position="177"/>
    </location>
</feature>
<proteinExistence type="predicted"/>
<dbReference type="GO" id="GO:0006357">
    <property type="term" value="P:regulation of transcription by RNA polymerase II"/>
    <property type="evidence" value="ECO:0007669"/>
    <property type="project" value="TreeGrafter"/>
</dbReference>
<dbReference type="Proteomes" id="UP000235392">
    <property type="component" value="Unassembled WGS sequence"/>
</dbReference>
<feature type="compositionally biased region" description="Low complexity" evidence="1">
    <location>
        <begin position="361"/>
        <end position="377"/>
    </location>
</feature>
<dbReference type="PANTHER" id="PTHR38406:SF1">
    <property type="entry name" value="TRANSCRIPTIONAL REPRESSOR OPI1"/>
    <property type="match status" value="1"/>
</dbReference>
<evidence type="ECO:0000313" key="4">
    <source>
        <dbReference type="Proteomes" id="UP000235388"/>
    </source>
</evidence>
<feature type="region of interest" description="Disordered" evidence="1">
    <location>
        <begin position="359"/>
        <end position="384"/>
    </location>
</feature>
<dbReference type="AlphaFoldDB" id="A0A2N5S0G6"/>
<feature type="compositionally biased region" description="Basic residues" evidence="1">
    <location>
        <begin position="488"/>
        <end position="499"/>
    </location>
</feature>
<feature type="region of interest" description="Disordered" evidence="1">
    <location>
        <begin position="434"/>
        <end position="524"/>
    </location>
</feature>
<dbReference type="GO" id="GO:0005783">
    <property type="term" value="C:endoplasmic reticulum"/>
    <property type="evidence" value="ECO:0007669"/>
    <property type="project" value="TreeGrafter"/>
</dbReference>
<feature type="region of interest" description="Disordered" evidence="1">
    <location>
        <begin position="1"/>
        <end position="22"/>
    </location>
</feature>
<sequence>MEHSAHNQNQNQHTLTQEMDAPIAEPAEPTGEFLQRVGKMPLFSGVVRAYEMGKGTSKVVRYGADLVESSVTSISGRVASKVGPERIAQIDRYAGAALDRLGQFSRSQSPTSLYHHQHPQHECCPECDPAQASREIRRRANQEDHAGKLNQGPQDNHYNDPSLITSHHPQEPSQFDHPHHHPHYLTSFHHETPAEDESYEEPNTPAASPGGRLIEVPRNSKSRWQNMLVEAGVTAGGIGAAVSEESMKSLQYCLQWLHYATVHLDHQITVLRDFIGSLAVAHHHEPSTVLISARAVRNLARIKREVVETIRKVVDVVSKYAGGALPEPAKLFVRTSILGLPLRWAEAIQADSLAGPQAACSSWTTTAPSSTTTTTSSRHAQTKAATERAADRILTFAVESLDMLKSITAIFSESVERADAWVERLRLIGIQHRNRRASDSTQPQAVVAGGEQTGGAERTQEGGIRGVQGVGSRGRSSGAAEWTEAGHHHYQHHHHHHQHGGLVRSRSASMSTAGDATSMSESLVSGYERSTAGSLATTSSTTLTLGSASSHLLVAEAPPPPPQQQQQSQPGPDRASAKRRKANNNPSQPAPPLSPWAPPAAGPMNGLAAHPHHPLVADTAPFLVPSSAPAASSLTPACPPPTSSLHKLLLDHDQVSAFDLVHRWASDDSLHPVDHHHHHHHHHHPLPPASPAPQTAASPALPDHRSESSWLSA</sequence>
<dbReference type="GO" id="GO:0008654">
    <property type="term" value="P:phospholipid biosynthetic process"/>
    <property type="evidence" value="ECO:0007669"/>
    <property type="project" value="TreeGrafter"/>
</dbReference>
<keyword evidence="4" id="KW-1185">Reference proteome</keyword>
<feature type="region of interest" description="Disordered" evidence="1">
    <location>
        <begin position="671"/>
        <end position="713"/>
    </location>
</feature>